<organism evidence="1">
    <name type="scientific">Gongylonema pulchrum</name>
    <dbReference type="NCBI Taxonomy" id="637853"/>
    <lineage>
        <taxon>Eukaryota</taxon>
        <taxon>Metazoa</taxon>
        <taxon>Ecdysozoa</taxon>
        <taxon>Nematoda</taxon>
        <taxon>Chromadorea</taxon>
        <taxon>Rhabditida</taxon>
        <taxon>Spirurina</taxon>
        <taxon>Spiruromorpha</taxon>
        <taxon>Spiruroidea</taxon>
        <taxon>Gongylonematidae</taxon>
        <taxon>Gongylonema</taxon>
    </lineage>
</organism>
<accession>A0A183DM60</accession>
<reference evidence="1" key="1">
    <citation type="submission" date="2016-06" db="UniProtKB">
        <authorList>
            <consortium name="WormBaseParasite"/>
        </authorList>
    </citation>
    <scope>IDENTIFICATION</scope>
</reference>
<dbReference type="AlphaFoldDB" id="A0A183DM60"/>
<evidence type="ECO:0000313" key="1">
    <source>
        <dbReference type="WBParaSite" id="GPUH_0000981201-mRNA-1"/>
    </source>
</evidence>
<name>A0A183DM60_9BILA</name>
<dbReference type="WBParaSite" id="GPUH_0000981201-mRNA-1">
    <property type="protein sequence ID" value="GPUH_0000981201-mRNA-1"/>
    <property type="gene ID" value="GPUH_0000981201"/>
</dbReference>
<sequence>LVVRMVECLLPGFVSNIRTLWMGNFWFLT</sequence>
<proteinExistence type="predicted"/>
<protein>
    <submittedName>
        <fullName evidence="1">Voltage-gated sodium channel</fullName>
    </submittedName>
</protein>